<proteinExistence type="predicted"/>
<feature type="transmembrane region" description="Helical" evidence="1">
    <location>
        <begin position="67"/>
        <end position="92"/>
    </location>
</feature>
<keyword evidence="3" id="KW-1185">Reference proteome</keyword>
<keyword evidence="1" id="KW-1133">Transmembrane helix</keyword>
<reference evidence="3" key="1">
    <citation type="journal article" date="2019" name="Int. J. Syst. Evol. Microbiol.">
        <title>The Global Catalogue of Microorganisms (GCM) 10K type strain sequencing project: providing services to taxonomists for standard genome sequencing and annotation.</title>
        <authorList>
            <consortium name="The Broad Institute Genomics Platform"/>
            <consortium name="The Broad Institute Genome Sequencing Center for Infectious Disease"/>
            <person name="Wu L."/>
            <person name="Ma J."/>
        </authorList>
    </citation>
    <scope>NUCLEOTIDE SEQUENCE [LARGE SCALE GENOMIC DNA]</scope>
    <source>
        <strain evidence="3">CCUG 59778</strain>
    </source>
</reference>
<sequence length="157" mass="18032">MGIFTTYKYSLSLPKRKSVLALNKTKQKDFFLYILFLLLLFLIPNGIRLLQEFINEDSRGAAVMAVLFLYPFMSIFAGLAGISAIAGLGVLINDIAKRHVRYMLLWRMAVFAMTIPLTVFTLLDLLGLSHWVVTVLLFGYFFFIYTKMILGYPRKRT</sequence>
<accession>A0ABV8X8I7</accession>
<dbReference type="RefSeq" id="WP_378157142.1">
    <property type="nucleotide sequence ID" value="NZ_JBHSEC010000022.1"/>
</dbReference>
<keyword evidence="1" id="KW-0472">Membrane</keyword>
<feature type="transmembrane region" description="Helical" evidence="1">
    <location>
        <begin position="104"/>
        <end position="123"/>
    </location>
</feature>
<feature type="transmembrane region" description="Helical" evidence="1">
    <location>
        <begin position="30"/>
        <end position="47"/>
    </location>
</feature>
<dbReference type="Pfam" id="PF06691">
    <property type="entry name" value="DUF1189"/>
    <property type="match status" value="1"/>
</dbReference>
<dbReference type="InterPro" id="IPR009574">
    <property type="entry name" value="DUF1189"/>
</dbReference>
<evidence type="ECO:0000313" key="2">
    <source>
        <dbReference type="EMBL" id="MFC4411795.1"/>
    </source>
</evidence>
<comment type="caution">
    <text evidence="2">The sequence shown here is derived from an EMBL/GenBank/DDBJ whole genome shotgun (WGS) entry which is preliminary data.</text>
</comment>
<feature type="transmembrane region" description="Helical" evidence="1">
    <location>
        <begin position="129"/>
        <end position="150"/>
    </location>
</feature>
<keyword evidence="1" id="KW-0812">Transmembrane</keyword>
<evidence type="ECO:0000256" key="1">
    <source>
        <dbReference type="SAM" id="Phobius"/>
    </source>
</evidence>
<dbReference type="EMBL" id="JBHSEC010000022">
    <property type="protein sequence ID" value="MFC4411795.1"/>
    <property type="molecule type" value="Genomic_DNA"/>
</dbReference>
<protein>
    <submittedName>
        <fullName evidence="2">DUF1189 family protein</fullName>
    </submittedName>
</protein>
<organism evidence="2 3">
    <name type="scientific">Chungangia koreensis</name>
    <dbReference type="NCBI Taxonomy" id="752657"/>
    <lineage>
        <taxon>Bacteria</taxon>
        <taxon>Bacillati</taxon>
        <taxon>Bacillota</taxon>
        <taxon>Bacilli</taxon>
        <taxon>Lactobacillales</taxon>
        <taxon>Chungangia</taxon>
    </lineage>
</organism>
<name>A0ABV8X8I7_9LACT</name>
<evidence type="ECO:0000313" key="3">
    <source>
        <dbReference type="Proteomes" id="UP001595817"/>
    </source>
</evidence>
<dbReference type="Proteomes" id="UP001595817">
    <property type="component" value="Unassembled WGS sequence"/>
</dbReference>
<gene>
    <name evidence="2" type="ORF">ACFOZY_15500</name>
</gene>